<organism evidence="2 3">
    <name type="scientific">Tritrichomonas musculus</name>
    <dbReference type="NCBI Taxonomy" id="1915356"/>
    <lineage>
        <taxon>Eukaryota</taxon>
        <taxon>Metamonada</taxon>
        <taxon>Parabasalia</taxon>
        <taxon>Tritrichomonadida</taxon>
        <taxon>Tritrichomonadidae</taxon>
        <taxon>Tritrichomonas</taxon>
    </lineage>
</organism>
<gene>
    <name evidence="2" type="ORF">M9Y10_004245</name>
</gene>
<dbReference type="Proteomes" id="UP001470230">
    <property type="component" value="Unassembled WGS sequence"/>
</dbReference>
<reference evidence="2 3" key="1">
    <citation type="submission" date="2024-04" db="EMBL/GenBank/DDBJ databases">
        <title>Tritrichomonas musculus Genome.</title>
        <authorList>
            <person name="Alves-Ferreira E."/>
            <person name="Grigg M."/>
            <person name="Lorenzi H."/>
            <person name="Galac M."/>
        </authorList>
    </citation>
    <scope>NUCLEOTIDE SEQUENCE [LARGE SCALE GENOMIC DNA]</scope>
    <source>
        <strain evidence="2 3">EAF2021</strain>
    </source>
</reference>
<keyword evidence="1" id="KW-0472">Membrane</keyword>
<feature type="transmembrane region" description="Helical" evidence="1">
    <location>
        <begin position="2277"/>
        <end position="2302"/>
    </location>
</feature>
<keyword evidence="1" id="KW-0812">Transmembrane</keyword>
<evidence type="ECO:0000313" key="2">
    <source>
        <dbReference type="EMBL" id="KAK8881509.1"/>
    </source>
</evidence>
<comment type="caution">
    <text evidence="2">The sequence shown here is derived from an EMBL/GenBank/DDBJ whole genome shotgun (WGS) entry which is preliminary data.</text>
</comment>
<evidence type="ECO:0000256" key="1">
    <source>
        <dbReference type="SAM" id="Phobius"/>
    </source>
</evidence>
<protein>
    <submittedName>
        <fullName evidence="2">Uncharacterized protein</fullName>
    </submittedName>
</protein>
<evidence type="ECO:0000313" key="3">
    <source>
        <dbReference type="Proteomes" id="UP001470230"/>
    </source>
</evidence>
<keyword evidence="1" id="KW-1133">Transmembrane helix</keyword>
<name>A0ABR2JRG5_9EUKA</name>
<proteinExistence type="predicted"/>
<sequence length="2323" mass="265936">MEHKPEICPCPYLIGYNLGKVYVPLETTKPIKIKNYTIIPAKKFSGDTPIWVSQRSDPFCLGSNYKIIDHSTSGPKTSAALILKYVKYGTENKDASSSKFTISAKYYSKSLGYTPKLIDFVPFQFTKKEMKEGTEKNIDYFVFLDDYRSSSVVTFHCIEQNKNNPFYNHIVHQIGNGMNESIDFISKSGSKIIAKFELEPIISCEFDTETKISIFTKYVSCSPNLHFGDFVGLIYYDQGSNYQVSTTKITDEYSNYNVEYCIYTMKNIWSLKISSLNIGKIDYVSIVLSFDIVDGKTTKQIFNTELKKENINDIFNVLIDFEILNPDVTLKMNIEIKKSFFKSNIKEMDIQINQNFFDFKENIIKIESKTKGKWDCELKFATYNYSVIFNVDNLHLDSSIIFAPAFKLNTPFNQNVSNNSPMTDSIDCPLTENDKYGIFKLEFEIDIESYEKLALPINALLIMKKLKPLCESNIIGEDSFIIQMNKKDIYTYQKDNKTIAYYPIPFRREADNPDDINQTDPSIRLVDIYFSPSKNEDECGKIQKFTNVYPFMHSACVLIINEETEPYNYIASTSEKGVDVVQYYYPPNANLDVEWKLFGVSIDFNDKDTRHEVVLWQQEIQFPTNSFYEEINKDITSYLYNDKEEFRMTCPRCSSIRYMKRSQPIDIDEVEPNENNKFVFMIEKSIETKFYAQCKDNNQIQCEATLSGLKSDKLTLLSVPLVSYILESQDLFNFNSNYKIFESFDMQFTYGRDSVSYYTDTKSKVSILHEFGNGLNIVIKAQAKGRFIHLFAYADGIIIPFFRQFNANSATIFDILNIKSSDHNEIGYILIGGSVYLFDDPVFGSISSVDPSFSPILFGIDSNLVESINVNYNEIGEKKNLDENLFCITQTDDSLCRNMNSFPLRFPDFNSFTIFVNYESAEKIHITVEEDLYNFYPVFYNTETKEIVFSCSKTVKISGEFTVLSGMKINFNGPFDLTKLLITSNVDWANEKAGQISFTDDVQISSIDVDIISDPNKYDVNYEKEITVIESGKPSLNLLVSSKFVSSFEKFLYTINGNNIKCLYRSSVYAKQNDFCIYSSNRSLCSIHYDMDSINIENLEDFSAYFHGNYGNPITLHFVEDISFYEKTLESFFENHPSTTFVFTSEKQINLGGTLKCSKSSTISFVENDELLINNLIIEKPISIMSLYQLKKNNDIKPLINLNDKKISQIKIIAEDYPQGNIIDINNLYYLISNCKGFDGTLEIINNVLQTNYLKYEISYKIDNFNLYLDISSSILYSEPNTFCIYENVICDIELGRPIKSSQLNSMNNFIDTFNEKTLKLIITENVNIDLDISPLAVEGINSMRITSQKTNLTVSGKIKTTETFITTIENLNIDGLTIDIDIDISKATSSFYNVSSCEGRPKIKIIPHEKPASLQEWGEANDANIEVLMIKDASYFNPQHQKMPMNGGFIVPSHFIIGESGNQTIIMKYSFEEIKVEPKTNDHFCLYEYDETQCPINVTRMNSKDFCSSNLVSSIKSNNATFLVVNDITLASECNLDIFETKNNNYTLMFIGDSSIKGHIILGSNTEIAFFNQKLVENLHITINIHMPQDKNELNIKYGKVLLFEGAKLHLLTVNISEYAKEIESLDLESQQFVQGICMDTENIIPTPFTRDFRIKIKCSNTNGIYGMKMKFITQDYDPNQFCFYENDIRNCIFNNELERFLPVKYSDTEPSFVKEGNDPVIHLFEHSEHPLTLSFQVASYLGHKTAKVINNDDAIVHFYVPIDFYVDTIGSFDESELYLQYDPETNKYGTFKCTGKNIIVHPIIKSHNAFMHGESIRLSGKQVSLSSFLKQEKMEISRINQQSEGIMINLDTSEYNYQNGRGFDTPSIISQLYNPHVLLIATLYMTESMTINPFRVQLLNLGIKSTQAYNLNLDMKQTRAAKPVNNYLYFENVNLTFDINDNIDFGDIHATFINCRVNNESINKIKGNHLTFDRQSYDSFFSTNDNIYAFNGDDIEATQSYIYLNDEQFESKEIPLIHLNKMNTFNDRYGRQFNFTGEESTLAIKHVLPGTKMLFTNFEDLNIIVDSINDYISLINIAKCSLKFGDEKNSNIISYLEITNQDSTEMKTNGNVTVKMVNISGDFDGSNSIQLQEIEIPGSTNVKIEKTVLSKSIHINDQSNLTIKLCRSNKPIAITIESQEYSYPQLIFDSNDNISVNSIIAKMIDIDDNNMHYLLRGINQDQCNQYLEKTHIIDQYSHDITTNYQMNCEDDANSAKVLTFKHSQIKNKSLSTGEIAGIVIGCILGVGLIIGIIALVILAVKKNCKKERSDNQFESQASLEV</sequence>
<keyword evidence="3" id="KW-1185">Reference proteome</keyword>
<accession>A0ABR2JRG5</accession>
<dbReference type="EMBL" id="JAPFFF010000010">
    <property type="protein sequence ID" value="KAK8881509.1"/>
    <property type="molecule type" value="Genomic_DNA"/>
</dbReference>